<keyword evidence="2" id="KW-1185">Reference proteome</keyword>
<dbReference type="Gene3D" id="1.25.40.10">
    <property type="entry name" value="Tetratricopeptide repeat domain"/>
    <property type="match status" value="1"/>
</dbReference>
<evidence type="ECO:0000313" key="1">
    <source>
        <dbReference type="EMBL" id="MDW5595191.1"/>
    </source>
</evidence>
<reference evidence="2" key="1">
    <citation type="submission" date="2023-07" db="EMBL/GenBank/DDBJ databases">
        <title>Conexibacter stalactiti sp. nov., isolated from stalactites in a lava cave and emended description of the genus Conexibacter.</title>
        <authorList>
            <person name="Lee S.D."/>
        </authorList>
    </citation>
    <scope>NUCLEOTIDE SEQUENCE [LARGE SCALE GENOMIC DNA]</scope>
    <source>
        <strain evidence="2">KCTC 39840</strain>
    </source>
</reference>
<sequence>MAEVDVYQLFLRGTELLERGDYHQATVPLRQARDADPGKSSIREALGRALFLAQHYEEAAGEFAAIVEQAPTNDYALFCLGRSLQQLGRHRDSLPPLAQAASLRPERRDYRRYRDRARAACAR</sequence>
<gene>
    <name evidence="1" type="ORF">R7226_12645</name>
</gene>
<proteinExistence type="predicted"/>
<dbReference type="InterPro" id="IPR011990">
    <property type="entry name" value="TPR-like_helical_dom_sf"/>
</dbReference>
<comment type="caution">
    <text evidence="1">The sequence shown here is derived from an EMBL/GenBank/DDBJ whole genome shotgun (WGS) entry which is preliminary data.</text>
</comment>
<dbReference type="EMBL" id="JAWSTH010000028">
    <property type="protein sequence ID" value="MDW5595191.1"/>
    <property type="molecule type" value="Genomic_DNA"/>
</dbReference>
<dbReference type="Proteomes" id="UP001284601">
    <property type="component" value="Unassembled WGS sequence"/>
</dbReference>
<evidence type="ECO:0000313" key="2">
    <source>
        <dbReference type="Proteomes" id="UP001284601"/>
    </source>
</evidence>
<dbReference type="SUPFAM" id="SSF48452">
    <property type="entry name" value="TPR-like"/>
    <property type="match status" value="1"/>
</dbReference>
<dbReference type="RefSeq" id="WP_318597527.1">
    <property type="nucleotide sequence ID" value="NZ_JAWSTH010000028.1"/>
</dbReference>
<organism evidence="1 2">
    <name type="scientific">Conexibacter stalactiti</name>
    <dbReference type="NCBI Taxonomy" id="1940611"/>
    <lineage>
        <taxon>Bacteria</taxon>
        <taxon>Bacillati</taxon>
        <taxon>Actinomycetota</taxon>
        <taxon>Thermoleophilia</taxon>
        <taxon>Solirubrobacterales</taxon>
        <taxon>Conexibacteraceae</taxon>
        <taxon>Conexibacter</taxon>
    </lineage>
</organism>
<dbReference type="Pfam" id="PF14559">
    <property type="entry name" value="TPR_19"/>
    <property type="match status" value="1"/>
</dbReference>
<name>A0ABU4HPF1_9ACTN</name>
<reference evidence="1 2" key="2">
    <citation type="submission" date="2023-10" db="EMBL/GenBank/DDBJ databases">
        <authorList>
            <person name="Han X.F."/>
        </authorList>
    </citation>
    <scope>NUCLEOTIDE SEQUENCE [LARGE SCALE GENOMIC DNA]</scope>
    <source>
        <strain evidence="1 2">KCTC 39840</strain>
    </source>
</reference>
<accession>A0ABU4HPF1</accession>
<protein>
    <submittedName>
        <fullName evidence="1">Tetratricopeptide repeat protein</fullName>
    </submittedName>
</protein>